<dbReference type="eggNOG" id="COG1555">
    <property type="taxonomic scope" value="Bacteria"/>
</dbReference>
<dbReference type="Gene3D" id="3.10.560.10">
    <property type="entry name" value="Outer membrane lipoprotein wza domain like"/>
    <property type="match status" value="1"/>
</dbReference>
<proteinExistence type="predicted"/>
<dbReference type="HOGENOM" id="CLU_052011_1_0_9"/>
<dbReference type="EMBL" id="GG698802">
    <property type="protein sequence ID" value="EEU30644.1"/>
    <property type="molecule type" value="Genomic_DNA"/>
</dbReference>
<dbReference type="SUPFAM" id="SSF47781">
    <property type="entry name" value="RuvA domain 2-like"/>
    <property type="match status" value="1"/>
</dbReference>
<dbReference type="Proteomes" id="UP000003987">
    <property type="component" value="Unassembled WGS sequence"/>
</dbReference>
<evidence type="ECO:0000259" key="2">
    <source>
        <dbReference type="SMART" id="SM00278"/>
    </source>
</evidence>
<keyword evidence="1" id="KW-1133">Transmembrane helix</keyword>
<name>C7XTN3_9LACO</name>
<evidence type="ECO:0000313" key="3">
    <source>
        <dbReference type="EMBL" id="EEU30644.1"/>
    </source>
</evidence>
<organism evidence="3 4">
    <name type="scientific">Limosilactobacillus coleohominis 101-4-CHN</name>
    <dbReference type="NCBI Taxonomy" id="575594"/>
    <lineage>
        <taxon>Bacteria</taxon>
        <taxon>Bacillati</taxon>
        <taxon>Bacillota</taxon>
        <taxon>Bacilli</taxon>
        <taxon>Lactobacillales</taxon>
        <taxon>Lactobacillaceae</taxon>
        <taxon>Limosilactobacillus</taxon>
    </lineage>
</organism>
<dbReference type="PANTHER" id="PTHR21180">
    <property type="entry name" value="ENDONUCLEASE/EXONUCLEASE/PHOSPHATASE FAMILY DOMAIN-CONTAINING PROTEIN 1"/>
    <property type="match status" value="1"/>
</dbReference>
<feature type="domain" description="Helix-hairpin-helix DNA-binding motif class 1" evidence="2">
    <location>
        <begin position="158"/>
        <end position="177"/>
    </location>
</feature>
<dbReference type="Pfam" id="PF10531">
    <property type="entry name" value="SLBB"/>
    <property type="match status" value="1"/>
</dbReference>
<dbReference type="InterPro" id="IPR004509">
    <property type="entry name" value="Competence_ComEA_HhH"/>
</dbReference>
<feature type="transmembrane region" description="Helical" evidence="1">
    <location>
        <begin position="12"/>
        <end position="32"/>
    </location>
</feature>
<dbReference type="GO" id="GO:0015628">
    <property type="term" value="P:protein secretion by the type II secretion system"/>
    <property type="evidence" value="ECO:0007669"/>
    <property type="project" value="TreeGrafter"/>
</dbReference>
<keyword evidence="1" id="KW-0812">Transmembrane</keyword>
<dbReference type="InterPro" id="IPR003583">
    <property type="entry name" value="Hlx-hairpin-Hlx_DNA-bd_motif"/>
</dbReference>
<dbReference type="STRING" id="575594.HMPREF0501_00049"/>
<dbReference type="GO" id="GO:0003677">
    <property type="term" value="F:DNA binding"/>
    <property type="evidence" value="ECO:0007669"/>
    <property type="project" value="InterPro"/>
</dbReference>
<dbReference type="GO" id="GO:0015627">
    <property type="term" value="C:type II protein secretion system complex"/>
    <property type="evidence" value="ECO:0007669"/>
    <property type="project" value="TreeGrafter"/>
</dbReference>
<dbReference type="RefSeq" id="WP_006915785.1">
    <property type="nucleotide sequence ID" value="NZ_GG698802.1"/>
</dbReference>
<feature type="domain" description="Helix-hairpin-helix DNA-binding motif class 1" evidence="2">
    <location>
        <begin position="188"/>
        <end position="207"/>
    </location>
</feature>
<dbReference type="PANTHER" id="PTHR21180:SF32">
    <property type="entry name" value="ENDONUCLEASE_EXONUCLEASE_PHOSPHATASE FAMILY DOMAIN-CONTAINING PROTEIN 1"/>
    <property type="match status" value="1"/>
</dbReference>
<dbReference type="Pfam" id="PF12836">
    <property type="entry name" value="HHH_3"/>
    <property type="match status" value="1"/>
</dbReference>
<keyword evidence="1" id="KW-0472">Membrane</keyword>
<evidence type="ECO:0000256" key="1">
    <source>
        <dbReference type="SAM" id="Phobius"/>
    </source>
</evidence>
<dbReference type="InterPro" id="IPR051675">
    <property type="entry name" value="Endo/Exo/Phosphatase_dom_1"/>
</dbReference>
<dbReference type="InterPro" id="IPR010994">
    <property type="entry name" value="RuvA_2-like"/>
</dbReference>
<dbReference type="SMART" id="SM00278">
    <property type="entry name" value="HhH1"/>
    <property type="match status" value="2"/>
</dbReference>
<dbReference type="AlphaFoldDB" id="C7XTN3"/>
<keyword evidence="4" id="KW-1185">Reference proteome</keyword>
<protein>
    <submittedName>
        <fullName evidence="3">ComEA protein</fullName>
    </submittedName>
</protein>
<dbReference type="NCBIfam" id="TIGR00426">
    <property type="entry name" value="competence protein ComEA helix-hairpin-helix repeat region"/>
    <property type="match status" value="1"/>
</dbReference>
<evidence type="ECO:0000313" key="4">
    <source>
        <dbReference type="Proteomes" id="UP000003987"/>
    </source>
</evidence>
<dbReference type="InterPro" id="IPR019554">
    <property type="entry name" value="Soluble_ligand-bd"/>
</dbReference>
<dbReference type="Gene3D" id="1.10.150.310">
    <property type="entry name" value="Tex RuvX-like domain-like"/>
    <property type="match status" value="1"/>
</dbReference>
<dbReference type="GO" id="GO:0006281">
    <property type="term" value="P:DNA repair"/>
    <property type="evidence" value="ECO:0007669"/>
    <property type="project" value="InterPro"/>
</dbReference>
<reference evidence="3 4" key="1">
    <citation type="submission" date="2009-06" db="EMBL/GenBank/DDBJ databases">
        <title>The Genome Sequence of Lactobacillus coleohominis strain 101-4-CHN.</title>
        <authorList>
            <consortium name="The Broad Institute Genome Sequencing Platform"/>
            <person name="Ward D."/>
            <person name="Young S.K."/>
            <person name="Zeng Q."/>
            <person name="Koehrsen M."/>
            <person name="Alvarado L."/>
            <person name="Berlin A."/>
            <person name="Borenstein D."/>
            <person name="Chen Z."/>
            <person name="Engels R."/>
            <person name="Freedman E."/>
            <person name="Gellesch M."/>
            <person name="Goldberg J."/>
            <person name="Griggs A."/>
            <person name="Gujja S."/>
            <person name="Heiman D."/>
            <person name="Hepburn T."/>
            <person name="Howarth C."/>
            <person name="Jen D."/>
            <person name="Larson L."/>
            <person name="Lewis B."/>
            <person name="Mehta T."/>
            <person name="Park D."/>
            <person name="Pearson M."/>
            <person name="Roberts A."/>
            <person name="Saif S."/>
            <person name="Shea T."/>
            <person name="Shenoy N."/>
            <person name="Sisk P."/>
            <person name="Stolte C."/>
            <person name="Sykes S."/>
            <person name="Walk T."/>
            <person name="White J."/>
            <person name="Yandava C."/>
            <person name="Liu Y."/>
            <person name="Xu Q."/>
            <person name="Lander E."/>
            <person name="Nusbaum C."/>
            <person name="Galagan J."/>
            <person name="Birren B."/>
        </authorList>
    </citation>
    <scope>NUCLEOTIDE SEQUENCE [LARGE SCALE GENOMIC DNA]</scope>
    <source>
        <strain evidence="3 4">101-4-CHN</strain>
    </source>
</reference>
<accession>C7XTN3</accession>
<sequence>MIKIEKIKEFCWLHWRLLIVGGLVATVVLLLLTHSAGFTKQPTDRLPVQPELAKKKAVASTQAEKGGKVCIDIKGAVNRPGVYHLLKGSRVEEAIAAAGGSTSQADLNQVNLAKELLDQQVIQIPRLGEQVLPLGDTLGNANNSSSSTKVNLNTATKEELTKIDGVGDKKADKILEYRNQHGSFKTPDDLKNITGFGEKTVAKLKDQLAV</sequence>
<gene>
    <name evidence="3" type="ORF">HMPREF0501_00049</name>
</gene>